<dbReference type="EMBL" id="BKAR01000038">
    <property type="protein sequence ID" value="GEP85663.1"/>
    <property type="molecule type" value="Genomic_DNA"/>
</dbReference>
<evidence type="ECO:0000313" key="2">
    <source>
        <dbReference type="EMBL" id="GEP85663.1"/>
    </source>
</evidence>
<feature type="transmembrane region" description="Helical" evidence="1">
    <location>
        <begin position="188"/>
        <end position="209"/>
    </location>
</feature>
<accession>A0A512QQE1</accession>
<feature type="transmembrane region" description="Helical" evidence="1">
    <location>
        <begin position="38"/>
        <end position="59"/>
    </location>
</feature>
<dbReference type="Proteomes" id="UP000321736">
    <property type="component" value="Unassembled WGS sequence"/>
</dbReference>
<organism evidence="2 3">
    <name type="scientific">Staphylococcus piscifermentans</name>
    <dbReference type="NCBI Taxonomy" id="70258"/>
    <lineage>
        <taxon>Bacteria</taxon>
        <taxon>Bacillati</taxon>
        <taxon>Bacillota</taxon>
        <taxon>Bacilli</taxon>
        <taxon>Bacillales</taxon>
        <taxon>Staphylococcaceae</taxon>
        <taxon>Staphylococcus</taxon>
    </lineage>
</organism>
<feature type="transmembrane region" description="Helical" evidence="1">
    <location>
        <begin position="112"/>
        <end position="132"/>
    </location>
</feature>
<keyword evidence="1" id="KW-0812">Transmembrane</keyword>
<keyword evidence="1" id="KW-0472">Membrane</keyword>
<keyword evidence="1" id="KW-1133">Transmembrane helix</keyword>
<reference evidence="2 3" key="1">
    <citation type="submission" date="2019-07" db="EMBL/GenBank/DDBJ databases">
        <title>Whole genome shotgun sequence of Staphylococcus piscifermentans NBRC 109625.</title>
        <authorList>
            <person name="Hosoyama A."/>
            <person name="Uohara A."/>
            <person name="Ohji S."/>
            <person name="Ichikawa N."/>
        </authorList>
    </citation>
    <scope>NUCLEOTIDE SEQUENCE [LARGE SCALE GENOMIC DNA]</scope>
    <source>
        <strain evidence="2 3">NBRC 109625</strain>
    </source>
</reference>
<proteinExistence type="predicted"/>
<dbReference type="AlphaFoldDB" id="A0A512QQE1"/>
<name>A0A512QQE1_9STAP</name>
<gene>
    <name evidence="2" type="ORF">SPI02_22480</name>
</gene>
<comment type="caution">
    <text evidence="2">The sequence shown here is derived from an EMBL/GenBank/DDBJ whole genome shotgun (WGS) entry which is preliminary data.</text>
</comment>
<sequence>MLILTMNAQPSHSQFQERLNQQPLHRGHQFSNKRKHSWVSLIIHLIVLILLAITMYSMWKEPIFNIVLVNQPINFSQILNFQETLQNISTQNIDLTQINQLQDNIAKLKTSFYIFFFAGAISILLTVLTLIFNRTAIKIINMVIIAIMFVVPFSLSSIINETAKRVADNLSQYFLSFKPDQILTTADALNNAVTLLACCFGLLFISLFFRNRRIRIK</sequence>
<keyword evidence="3" id="KW-1185">Reference proteome</keyword>
<protein>
    <submittedName>
        <fullName evidence="2">Uncharacterized protein</fullName>
    </submittedName>
</protein>
<evidence type="ECO:0000313" key="3">
    <source>
        <dbReference type="Proteomes" id="UP000321736"/>
    </source>
</evidence>
<evidence type="ECO:0000256" key="1">
    <source>
        <dbReference type="SAM" id="Phobius"/>
    </source>
</evidence>
<feature type="transmembrane region" description="Helical" evidence="1">
    <location>
        <begin position="139"/>
        <end position="159"/>
    </location>
</feature>